<dbReference type="PANTHER" id="PTHR40758">
    <property type="entry name" value="CONSERVED PROTEIN"/>
    <property type="match status" value="1"/>
</dbReference>
<feature type="domain" description="Mycothiol-dependent maleylpyruvate isomerase metal-binding" evidence="2">
    <location>
        <begin position="10"/>
        <end position="135"/>
    </location>
</feature>
<feature type="domain" description="MDMPI C-terminal" evidence="1">
    <location>
        <begin position="147"/>
        <end position="253"/>
    </location>
</feature>
<evidence type="ECO:0000259" key="1">
    <source>
        <dbReference type="Pfam" id="PF07398"/>
    </source>
</evidence>
<dbReference type="Pfam" id="PF11716">
    <property type="entry name" value="MDMPI_N"/>
    <property type="match status" value="1"/>
</dbReference>
<dbReference type="InterPro" id="IPR034660">
    <property type="entry name" value="DinB/YfiT-like"/>
</dbReference>
<proteinExistence type="predicted"/>
<reference evidence="4" key="1">
    <citation type="journal article" date="2015" name="Chem. Biol.">
        <title>Structure, bioactivity, and resistance mechanism of streptomonomicin, an unusual lasso Peptide from an understudied halophilic actinomycete.</title>
        <authorList>
            <person name="Metelev M."/>
            <person name="Tietz J.I."/>
            <person name="Melby J.O."/>
            <person name="Blair P.M."/>
            <person name="Zhu L."/>
            <person name="Livnat I."/>
            <person name="Severinov K."/>
            <person name="Mitchell D.A."/>
        </authorList>
    </citation>
    <scope>NUCLEOTIDE SEQUENCE [LARGE SCALE GENOMIC DNA]</scope>
    <source>
        <strain evidence="4">YIM 90003</strain>
    </source>
</reference>
<dbReference type="NCBIfam" id="TIGR03083">
    <property type="entry name" value="maleylpyruvate isomerase family mycothiol-dependent enzyme"/>
    <property type="match status" value="1"/>
</dbReference>
<gene>
    <name evidence="3" type="ORF">LP52_22915</name>
</gene>
<name>A0A0C2G0G4_9ACTN</name>
<dbReference type="RefSeq" id="WP_040276490.1">
    <property type="nucleotide sequence ID" value="NZ_JROO01000048.1"/>
</dbReference>
<dbReference type="STRING" id="183763.LP52_22915"/>
<protein>
    <recommendedName>
        <fullName evidence="5">Maleylpyruvate isomerase family mycothiol-dependent enzyme</fullName>
    </recommendedName>
</protein>
<accession>A0A0C2G0G4</accession>
<dbReference type="InterPro" id="IPR017517">
    <property type="entry name" value="Maleyloyr_isom"/>
</dbReference>
<dbReference type="AlphaFoldDB" id="A0A0C2G0G4"/>
<sequence>MLTVNRLADALTHQTDGVLALAHGADLDRRVPTCPDWDLRELLRHIGRSHRFAADTVRRRVAGPGESIAPTGIPAPDEAAALEEWLAAGSRELLDTVDAAGADRPVWNFSGQNQQAWFWLRRMAHETAVHRADVALTLDAPYEADAELAADGISEWLALLTSPGAAAGRPEMLRQLHGQGQTLHLHATDSPGLGAAGEWLIRRGPDAVAYSHDHRKADVAVRGAAGDLLLAILGRITPPDDRIEVLGDADLFAHWQRHVAF</sequence>
<keyword evidence="4" id="KW-1185">Reference proteome</keyword>
<dbReference type="GO" id="GO:0046872">
    <property type="term" value="F:metal ion binding"/>
    <property type="evidence" value="ECO:0007669"/>
    <property type="project" value="InterPro"/>
</dbReference>
<evidence type="ECO:0000313" key="4">
    <source>
        <dbReference type="Proteomes" id="UP000031675"/>
    </source>
</evidence>
<organism evidence="3 4">
    <name type="scientific">Streptomonospora alba</name>
    <dbReference type="NCBI Taxonomy" id="183763"/>
    <lineage>
        <taxon>Bacteria</taxon>
        <taxon>Bacillati</taxon>
        <taxon>Actinomycetota</taxon>
        <taxon>Actinomycetes</taxon>
        <taxon>Streptosporangiales</taxon>
        <taxon>Nocardiopsidaceae</taxon>
        <taxon>Streptomonospora</taxon>
    </lineage>
</organism>
<dbReference type="SUPFAM" id="SSF109854">
    <property type="entry name" value="DinB/YfiT-like putative metalloenzymes"/>
    <property type="match status" value="1"/>
</dbReference>
<evidence type="ECO:0000259" key="2">
    <source>
        <dbReference type="Pfam" id="PF11716"/>
    </source>
</evidence>
<dbReference type="EMBL" id="JROO01000048">
    <property type="protein sequence ID" value="KIH96813.1"/>
    <property type="molecule type" value="Genomic_DNA"/>
</dbReference>
<evidence type="ECO:0008006" key="5">
    <source>
        <dbReference type="Google" id="ProtNLM"/>
    </source>
</evidence>
<dbReference type="Pfam" id="PF07398">
    <property type="entry name" value="MDMPI_C"/>
    <property type="match status" value="1"/>
</dbReference>
<dbReference type="GO" id="GO:0005886">
    <property type="term" value="C:plasma membrane"/>
    <property type="evidence" value="ECO:0007669"/>
    <property type="project" value="TreeGrafter"/>
</dbReference>
<dbReference type="PANTHER" id="PTHR40758:SF1">
    <property type="entry name" value="CONSERVED PROTEIN"/>
    <property type="match status" value="1"/>
</dbReference>
<dbReference type="InterPro" id="IPR024344">
    <property type="entry name" value="MDMPI_metal-binding"/>
</dbReference>
<dbReference type="Gene3D" id="1.20.120.450">
    <property type="entry name" value="dinb family like domain"/>
    <property type="match status" value="1"/>
</dbReference>
<dbReference type="Proteomes" id="UP000031675">
    <property type="component" value="Unassembled WGS sequence"/>
</dbReference>
<dbReference type="InterPro" id="IPR010872">
    <property type="entry name" value="MDMPI_C-term_domain"/>
</dbReference>
<comment type="caution">
    <text evidence="3">The sequence shown here is derived from an EMBL/GenBank/DDBJ whole genome shotgun (WGS) entry which is preliminary data.</text>
</comment>
<evidence type="ECO:0000313" key="3">
    <source>
        <dbReference type="EMBL" id="KIH96813.1"/>
    </source>
</evidence>